<sequence>MCIHLEQGNNNVLHYLLVRGCIINQLIELYGPQNTPTNHIHFSATYYNTVNVIKCQLHNKTKESVSFAMLLMEDDTNTNNNNNNEGTLMRSSGRATNACKKNGEIIYAGAVSNFNVTTEVQNGKNGSNTTSDLMV</sequence>
<name>T1ETU5_HELRO</name>
<reference evidence="3" key="1">
    <citation type="submission" date="2012-12" db="EMBL/GenBank/DDBJ databases">
        <authorList>
            <person name="Hellsten U."/>
            <person name="Grimwood J."/>
            <person name="Chapman J.A."/>
            <person name="Shapiro H."/>
            <person name="Aerts A."/>
            <person name="Otillar R.P."/>
            <person name="Terry A.Y."/>
            <person name="Boore J.L."/>
            <person name="Simakov O."/>
            <person name="Marletaz F."/>
            <person name="Cho S.-J."/>
            <person name="Edsinger-Gonzales E."/>
            <person name="Havlak P."/>
            <person name="Kuo D.-H."/>
            <person name="Larsson T."/>
            <person name="Lv J."/>
            <person name="Arendt D."/>
            <person name="Savage R."/>
            <person name="Osoegawa K."/>
            <person name="de Jong P."/>
            <person name="Lindberg D.R."/>
            <person name="Seaver E.C."/>
            <person name="Weisblat D.A."/>
            <person name="Putnam N.H."/>
            <person name="Grigoriev I.V."/>
            <person name="Rokhsar D.S."/>
        </authorList>
    </citation>
    <scope>NUCLEOTIDE SEQUENCE</scope>
</reference>
<dbReference type="InParanoid" id="T1ETU5"/>
<dbReference type="EnsemblMetazoa" id="HelroT163254">
    <property type="protein sequence ID" value="HelroP163254"/>
    <property type="gene ID" value="HelroG163254"/>
</dbReference>
<dbReference type="GeneID" id="20199995"/>
<dbReference type="Proteomes" id="UP000015101">
    <property type="component" value="Unassembled WGS sequence"/>
</dbReference>
<evidence type="ECO:0000313" key="3">
    <source>
        <dbReference type="Proteomes" id="UP000015101"/>
    </source>
</evidence>
<dbReference type="KEGG" id="hro:HELRODRAFT_163254"/>
<organism evidence="2 3">
    <name type="scientific">Helobdella robusta</name>
    <name type="common">Californian leech</name>
    <dbReference type="NCBI Taxonomy" id="6412"/>
    <lineage>
        <taxon>Eukaryota</taxon>
        <taxon>Metazoa</taxon>
        <taxon>Spiralia</taxon>
        <taxon>Lophotrochozoa</taxon>
        <taxon>Annelida</taxon>
        <taxon>Clitellata</taxon>
        <taxon>Hirudinea</taxon>
        <taxon>Rhynchobdellida</taxon>
        <taxon>Glossiphoniidae</taxon>
        <taxon>Helobdella</taxon>
    </lineage>
</organism>
<accession>T1ETU5</accession>
<reference evidence="1 3" key="2">
    <citation type="journal article" date="2013" name="Nature">
        <title>Insights into bilaterian evolution from three spiralian genomes.</title>
        <authorList>
            <person name="Simakov O."/>
            <person name="Marletaz F."/>
            <person name="Cho S.J."/>
            <person name="Edsinger-Gonzales E."/>
            <person name="Havlak P."/>
            <person name="Hellsten U."/>
            <person name="Kuo D.H."/>
            <person name="Larsson T."/>
            <person name="Lv J."/>
            <person name="Arendt D."/>
            <person name="Savage R."/>
            <person name="Osoegawa K."/>
            <person name="de Jong P."/>
            <person name="Grimwood J."/>
            <person name="Chapman J.A."/>
            <person name="Shapiro H."/>
            <person name="Aerts A."/>
            <person name="Otillar R.P."/>
            <person name="Terry A.Y."/>
            <person name="Boore J.L."/>
            <person name="Grigoriev I.V."/>
            <person name="Lindberg D.R."/>
            <person name="Seaver E.C."/>
            <person name="Weisblat D.A."/>
            <person name="Putnam N.H."/>
            <person name="Rokhsar D.S."/>
        </authorList>
    </citation>
    <scope>NUCLEOTIDE SEQUENCE</scope>
</reference>
<proteinExistence type="predicted"/>
<dbReference type="EMBL" id="KB097495">
    <property type="protein sequence ID" value="ESN96213.1"/>
    <property type="molecule type" value="Genomic_DNA"/>
</dbReference>
<dbReference type="RefSeq" id="XP_009025426.1">
    <property type="nucleotide sequence ID" value="XM_009027178.1"/>
</dbReference>
<protein>
    <submittedName>
        <fullName evidence="1 2">Uncharacterized protein</fullName>
    </submittedName>
</protein>
<evidence type="ECO:0000313" key="1">
    <source>
        <dbReference type="EMBL" id="ESN96213.1"/>
    </source>
</evidence>
<dbReference type="CTD" id="20199995"/>
<dbReference type="HOGENOM" id="CLU_1888006_0_0_1"/>
<dbReference type="EMBL" id="AMQM01001357">
    <property type="status" value="NOT_ANNOTATED_CDS"/>
    <property type="molecule type" value="Genomic_DNA"/>
</dbReference>
<reference evidence="2" key="3">
    <citation type="submission" date="2015-06" db="UniProtKB">
        <authorList>
            <consortium name="EnsemblMetazoa"/>
        </authorList>
    </citation>
    <scope>IDENTIFICATION</scope>
</reference>
<dbReference type="AlphaFoldDB" id="T1ETU5"/>
<gene>
    <name evidence="2" type="primary">20199995</name>
    <name evidence="1" type="ORF">HELRODRAFT_163254</name>
</gene>
<evidence type="ECO:0000313" key="2">
    <source>
        <dbReference type="EnsemblMetazoa" id="HelroP163254"/>
    </source>
</evidence>
<keyword evidence="3" id="KW-1185">Reference proteome</keyword>